<name>A0ABN7UW66_GIGMA</name>
<reference evidence="2 3" key="1">
    <citation type="submission" date="2021-06" db="EMBL/GenBank/DDBJ databases">
        <authorList>
            <person name="Kallberg Y."/>
            <person name="Tangrot J."/>
            <person name="Rosling A."/>
        </authorList>
    </citation>
    <scope>NUCLEOTIDE SEQUENCE [LARGE SCALE GENOMIC DNA]</scope>
    <source>
        <strain evidence="2 3">120-4 pot B 10/14</strain>
    </source>
</reference>
<evidence type="ECO:0000313" key="2">
    <source>
        <dbReference type="EMBL" id="CAG8674442.1"/>
    </source>
</evidence>
<dbReference type="Proteomes" id="UP000789901">
    <property type="component" value="Unassembled WGS sequence"/>
</dbReference>
<gene>
    <name evidence="2" type="ORF">GMARGA_LOCUS10610</name>
</gene>
<sequence length="110" mass="12865">MSSIRKKDRHFFIWFIFQLNEKANKRNKYCICKLEIVAISFTNALQNKFLNKKERVITHLQKDPSGPPNNWQDNSEHNTKPSSSNFKDDMQSSITGDSRTSKTKKTKART</sequence>
<accession>A0ABN7UW66</accession>
<evidence type="ECO:0000256" key="1">
    <source>
        <dbReference type="SAM" id="MobiDB-lite"/>
    </source>
</evidence>
<protein>
    <submittedName>
        <fullName evidence="2">13632_t:CDS:1</fullName>
    </submittedName>
</protein>
<proteinExistence type="predicted"/>
<feature type="compositionally biased region" description="Basic residues" evidence="1">
    <location>
        <begin position="101"/>
        <end position="110"/>
    </location>
</feature>
<keyword evidence="3" id="KW-1185">Reference proteome</keyword>
<comment type="caution">
    <text evidence="2">The sequence shown here is derived from an EMBL/GenBank/DDBJ whole genome shotgun (WGS) entry which is preliminary data.</text>
</comment>
<dbReference type="EMBL" id="CAJVQB010005979">
    <property type="protein sequence ID" value="CAG8674442.1"/>
    <property type="molecule type" value="Genomic_DNA"/>
</dbReference>
<feature type="region of interest" description="Disordered" evidence="1">
    <location>
        <begin position="59"/>
        <end position="110"/>
    </location>
</feature>
<organism evidence="2 3">
    <name type="scientific">Gigaspora margarita</name>
    <dbReference type="NCBI Taxonomy" id="4874"/>
    <lineage>
        <taxon>Eukaryota</taxon>
        <taxon>Fungi</taxon>
        <taxon>Fungi incertae sedis</taxon>
        <taxon>Mucoromycota</taxon>
        <taxon>Glomeromycotina</taxon>
        <taxon>Glomeromycetes</taxon>
        <taxon>Diversisporales</taxon>
        <taxon>Gigasporaceae</taxon>
        <taxon>Gigaspora</taxon>
    </lineage>
</organism>
<evidence type="ECO:0000313" key="3">
    <source>
        <dbReference type="Proteomes" id="UP000789901"/>
    </source>
</evidence>
<feature type="compositionally biased region" description="Polar residues" evidence="1">
    <location>
        <begin position="80"/>
        <end position="97"/>
    </location>
</feature>